<dbReference type="Proteomes" id="UP000828390">
    <property type="component" value="Unassembled WGS sequence"/>
</dbReference>
<accession>A0A9D4MYG6</accession>
<keyword evidence="1" id="KW-0430">Lectin</keyword>
<dbReference type="Pfam" id="PF00059">
    <property type="entry name" value="Lectin_C"/>
    <property type="match status" value="1"/>
</dbReference>
<dbReference type="InterPro" id="IPR001304">
    <property type="entry name" value="C-type_lectin-like"/>
</dbReference>
<feature type="domain" description="C-type lectin" evidence="2">
    <location>
        <begin position="8"/>
        <end position="129"/>
    </location>
</feature>
<evidence type="ECO:0000256" key="1">
    <source>
        <dbReference type="ARBA" id="ARBA00022734"/>
    </source>
</evidence>
<dbReference type="InterPro" id="IPR016186">
    <property type="entry name" value="C-type_lectin-like/link_sf"/>
</dbReference>
<dbReference type="SUPFAM" id="SSF56436">
    <property type="entry name" value="C-type lectin-like"/>
    <property type="match status" value="1"/>
</dbReference>
<dbReference type="AlphaFoldDB" id="A0A9D4MYG6"/>
<evidence type="ECO:0000313" key="3">
    <source>
        <dbReference type="EMBL" id="KAH3884291.1"/>
    </source>
</evidence>
<reference evidence="3" key="2">
    <citation type="submission" date="2020-11" db="EMBL/GenBank/DDBJ databases">
        <authorList>
            <person name="McCartney M.A."/>
            <person name="Auch B."/>
            <person name="Kono T."/>
            <person name="Mallez S."/>
            <person name="Becker A."/>
            <person name="Gohl D.M."/>
            <person name="Silverstein K.A.T."/>
            <person name="Koren S."/>
            <person name="Bechman K.B."/>
            <person name="Herman A."/>
            <person name="Abrahante J.E."/>
            <person name="Garbe J."/>
        </authorList>
    </citation>
    <scope>NUCLEOTIDE SEQUENCE</scope>
    <source>
        <strain evidence="3">Duluth1</strain>
        <tissue evidence="3">Whole animal</tissue>
    </source>
</reference>
<comment type="caution">
    <text evidence="3">The sequence shown here is derived from an EMBL/GenBank/DDBJ whole genome shotgun (WGS) entry which is preliminary data.</text>
</comment>
<evidence type="ECO:0000259" key="2">
    <source>
        <dbReference type="PROSITE" id="PS50041"/>
    </source>
</evidence>
<dbReference type="Gene3D" id="3.10.100.10">
    <property type="entry name" value="Mannose-Binding Protein A, subunit A"/>
    <property type="match status" value="1"/>
</dbReference>
<gene>
    <name evidence="3" type="ORF">DPMN_008270</name>
</gene>
<dbReference type="InterPro" id="IPR051663">
    <property type="entry name" value="CLec_Tetranectin-domain"/>
</dbReference>
<reference evidence="3" key="1">
    <citation type="journal article" date="2019" name="bioRxiv">
        <title>The Genome of the Zebra Mussel, Dreissena polymorpha: A Resource for Invasive Species Research.</title>
        <authorList>
            <person name="McCartney M.A."/>
            <person name="Auch B."/>
            <person name="Kono T."/>
            <person name="Mallez S."/>
            <person name="Zhang Y."/>
            <person name="Obille A."/>
            <person name="Becker A."/>
            <person name="Abrahante J.E."/>
            <person name="Garbe J."/>
            <person name="Badalamenti J.P."/>
            <person name="Herman A."/>
            <person name="Mangelson H."/>
            <person name="Liachko I."/>
            <person name="Sullivan S."/>
            <person name="Sone E.D."/>
            <person name="Koren S."/>
            <person name="Silverstein K.A.T."/>
            <person name="Beckman K.B."/>
            <person name="Gohl D.M."/>
        </authorList>
    </citation>
    <scope>NUCLEOTIDE SEQUENCE</scope>
    <source>
        <strain evidence="3">Duluth1</strain>
        <tissue evidence="3">Whole animal</tissue>
    </source>
</reference>
<keyword evidence="4" id="KW-1185">Reference proteome</keyword>
<dbReference type="GO" id="GO:0030246">
    <property type="term" value="F:carbohydrate binding"/>
    <property type="evidence" value="ECO:0007669"/>
    <property type="project" value="UniProtKB-KW"/>
</dbReference>
<dbReference type="CDD" id="cd00037">
    <property type="entry name" value="CLECT"/>
    <property type="match status" value="1"/>
</dbReference>
<organism evidence="3 4">
    <name type="scientific">Dreissena polymorpha</name>
    <name type="common">Zebra mussel</name>
    <name type="synonym">Mytilus polymorpha</name>
    <dbReference type="NCBI Taxonomy" id="45954"/>
    <lineage>
        <taxon>Eukaryota</taxon>
        <taxon>Metazoa</taxon>
        <taxon>Spiralia</taxon>
        <taxon>Lophotrochozoa</taxon>
        <taxon>Mollusca</taxon>
        <taxon>Bivalvia</taxon>
        <taxon>Autobranchia</taxon>
        <taxon>Heteroconchia</taxon>
        <taxon>Euheterodonta</taxon>
        <taxon>Imparidentia</taxon>
        <taxon>Neoheterodontei</taxon>
        <taxon>Myida</taxon>
        <taxon>Dreissenoidea</taxon>
        <taxon>Dreissenidae</taxon>
        <taxon>Dreissena</taxon>
    </lineage>
</organism>
<dbReference type="PROSITE" id="PS50041">
    <property type="entry name" value="C_TYPE_LECTIN_2"/>
    <property type="match status" value="1"/>
</dbReference>
<dbReference type="PANTHER" id="PTHR22799">
    <property type="entry name" value="TETRANECTIN-RELATED"/>
    <property type="match status" value="1"/>
</dbReference>
<dbReference type="InterPro" id="IPR016187">
    <property type="entry name" value="CTDL_fold"/>
</dbReference>
<protein>
    <recommendedName>
        <fullName evidence="2">C-type lectin domain-containing protein</fullName>
    </recommendedName>
</protein>
<dbReference type="GO" id="GO:0005615">
    <property type="term" value="C:extracellular space"/>
    <property type="evidence" value="ECO:0007669"/>
    <property type="project" value="TreeGrafter"/>
</dbReference>
<proteinExistence type="predicted"/>
<sequence length="131" mass="15361">MRDKIWRKHEFSFYFEPNKNASWQSAQAECITIGGRLATIRNQQALDFVNSMRTVPHANYWIGASDLETEGIFKYVTGEIVAFFNFPDTEPNGETQENCMQIFGIHKDVTERDKMNDNKCDEEHRFICERN</sequence>
<dbReference type="EMBL" id="JAIWYP010000001">
    <property type="protein sequence ID" value="KAH3884291.1"/>
    <property type="molecule type" value="Genomic_DNA"/>
</dbReference>
<dbReference type="SMART" id="SM00034">
    <property type="entry name" value="CLECT"/>
    <property type="match status" value="1"/>
</dbReference>
<evidence type="ECO:0000313" key="4">
    <source>
        <dbReference type="Proteomes" id="UP000828390"/>
    </source>
</evidence>
<dbReference type="PANTHER" id="PTHR22799:SF3">
    <property type="entry name" value="TETRANECTIN"/>
    <property type="match status" value="1"/>
</dbReference>
<name>A0A9D4MYG6_DREPO</name>